<keyword evidence="2" id="KW-1185">Reference proteome</keyword>
<dbReference type="EMBL" id="CADEAL010002846">
    <property type="protein sequence ID" value="CAB1442443.1"/>
    <property type="molecule type" value="Genomic_DNA"/>
</dbReference>
<evidence type="ECO:0000313" key="1">
    <source>
        <dbReference type="EMBL" id="CAB1442443.1"/>
    </source>
</evidence>
<dbReference type="Proteomes" id="UP001153269">
    <property type="component" value="Unassembled WGS sequence"/>
</dbReference>
<accession>A0A9N7YS51</accession>
<sequence>MVQAGSLGCDKTKSPVFGDCDVQAEESQQNTLPTRKWFGGVGAADWSATRTAVTSYRKCPAQTRQLVFKDEEREGASHVTDSGLHLAGMSTGPCRGDTAATRMACPLKGAEAKL</sequence>
<comment type="caution">
    <text evidence="1">The sequence shown here is derived from an EMBL/GenBank/DDBJ whole genome shotgun (WGS) entry which is preliminary data.</text>
</comment>
<evidence type="ECO:0000313" key="2">
    <source>
        <dbReference type="Proteomes" id="UP001153269"/>
    </source>
</evidence>
<organism evidence="1 2">
    <name type="scientific">Pleuronectes platessa</name>
    <name type="common">European plaice</name>
    <dbReference type="NCBI Taxonomy" id="8262"/>
    <lineage>
        <taxon>Eukaryota</taxon>
        <taxon>Metazoa</taxon>
        <taxon>Chordata</taxon>
        <taxon>Craniata</taxon>
        <taxon>Vertebrata</taxon>
        <taxon>Euteleostomi</taxon>
        <taxon>Actinopterygii</taxon>
        <taxon>Neopterygii</taxon>
        <taxon>Teleostei</taxon>
        <taxon>Neoteleostei</taxon>
        <taxon>Acanthomorphata</taxon>
        <taxon>Carangaria</taxon>
        <taxon>Pleuronectiformes</taxon>
        <taxon>Pleuronectoidei</taxon>
        <taxon>Pleuronectidae</taxon>
        <taxon>Pleuronectes</taxon>
    </lineage>
</organism>
<dbReference type="AlphaFoldDB" id="A0A9N7YS51"/>
<name>A0A9N7YS51_PLEPL</name>
<reference evidence="1" key="1">
    <citation type="submission" date="2020-03" db="EMBL/GenBank/DDBJ databases">
        <authorList>
            <person name="Weist P."/>
        </authorList>
    </citation>
    <scope>NUCLEOTIDE SEQUENCE</scope>
</reference>
<protein>
    <submittedName>
        <fullName evidence="1">Uncharacterized protein</fullName>
    </submittedName>
</protein>
<gene>
    <name evidence="1" type="ORF">PLEPLA_LOCUS30113</name>
</gene>
<proteinExistence type="predicted"/>